<dbReference type="AlphaFoldDB" id="L8TRI3"/>
<protein>
    <submittedName>
        <fullName evidence="3">Acyltransferase 3</fullName>
    </submittedName>
</protein>
<evidence type="ECO:0000259" key="2">
    <source>
        <dbReference type="Pfam" id="PF01757"/>
    </source>
</evidence>
<organism evidence="3 4">
    <name type="scientific">Arthrobacter nitrophenolicus</name>
    <dbReference type="NCBI Taxonomy" id="683150"/>
    <lineage>
        <taxon>Bacteria</taxon>
        <taxon>Bacillati</taxon>
        <taxon>Actinomycetota</taxon>
        <taxon>Actinomycetes</taxon>
        <taxon>Micrococcales</taxon>
        <taxon>Micrococcaceae</taxon>
        <taxon>Arthrobacter</taxon>
    </lineage>
</organism>
<keyword evidence="1" id="KW-0472">Membrane</keyword>
<dbReference type="GO" id="GO:0009103">
    <property type="term" value="P:lipopolysaccharide biosynthetic process"/>
    <property type="evidence" value="ECO:0007669"/>
    <property type="project" value="TreeGrafter"/>
</dbReference>
<feature type="transmembrane region" description="Helical" evidence="1">
    <location>
        <begin position="25"/>
        <end position="45"/>
    </location>
</feature>
<accession>L8TRI3</accession>
<dbReference type="PANTHER" id="PTHR23028">
    <property type="entry name" value="ACETYLTRANSFERASE"/>
    <property type="match status" value="1"/>
</dbReference>
<feature type="domain" description="Acyltransferase 3" evidence="2">
    <location>
        <begin position="1"/>
        <end position="334"/>
    </location>
</feature>
<gene>
    <name evidence="3" type="ORF">G205_01683</name>
</gene>
<dbReference type="EMBL" id="AOFD01000003">
    <property type="protein sequence ID" value="ELT45923.1"/>
    <property type="molecule type" value="Genomic_DNA"/>
</dbReference>
<proteinExistence type="predicted"/>
<feature type="transmembrane region" description="Helical" evidence="1">
    <location>
        <begin position="250"/>
        <end position="272"/>
    </location>
</feature>
<comment type="caution">
    <text evidence="3">The sequence shown here is derived from an EMBL/GenBank/DDBJ whole genome shotgun (WGS) entry which is preliminary data.</text>
</comment>
<sequence length="372" mass="40727">MDGLRTIAVAGVFFFHTATEQMPGGFIGVDVFFTLSGFVITLLIMKEWQATGGLRLGVFYAKRLARLWPALLALCAVILTVGFVFPDSGWGGQAEFVLPAAGYVMNLAHFGMFGNSITGETLGPTWTLAVEEQFYLVWPLLLLVMLRFWRVRTVAWATAGLAAAFLLERFVLVMAGAPLGRLYNGPDTRADELLIGCALALLLTCIRPGSRAHGSLQAVSRRAALPAALILLAALFLLEEPHTPGLWFSAFWTLGPTVLSLLTAVLLGALVLQPAGSMSRFLSHPWLAGPGRDLSYGMYLWHIPVYLLLMPLVQDLPLRITLSAALTVLFAWASFRLVERPLRRWANEKLEPAVVPSPYPLRTERAPAVVSR</sequence>
<dbReference type="InterPro" id="IPR002656">
    <property type="entry name" value="Acyl_transf_3_dom"/>
</dbReference>
<evidence type="ECO:0000313" key="3">
    <source>
        <dbReference type="EMBL" id="ELT45923.1"/>
    </source>
</evidence>
<dbReference type="InterPro" id="IPR050879">
    <property type="entry name" value="Acyltransferase_3"/>
</dbReference>
<keyword evidence="1" id="KW-0812">Transmembrane</keyword>
<keyword evidence="4" id="KW-1185">Reference proteome</keyword>
<dbReference type="Pfam" id="PF01757">
    <property type="entry name" value="Acyl_transf_3"/>
    <property type="match status" value="1"/>
</dbReference>
<feature type="transmembrane region" description="Helical" evidence="1">
    <location>
        <begin position="316"/>
        <end position="335"/>
    </location>
</feature>
<evidence type="ECO:0000256" key="1">
    <source>
        <dbReference type="SAM" id="Phobius"/>
    </source>
</evidence>
<feature type="transmembrane region" description="Helical" evidence="1">
    <location>
        <begin position="154"/>
        <end position="173"/>
    </location>
</feature>
<dbReference type="PATRIC" id="fig|683150.5.peg.333"/>
<reference evidence="4" key="1">
    <citation type="journal article" date="2013" name="Genome Announc.">
        <title>Draft Genome Sequence of the 2-Chloro-4-Nitrophenol-Degrading Bacterium Arthrobacter sp. Strain SJCon.</title>
        <authorList>
            <person name="Vikram S."/>
            <person name="Kumar S."/>
            <person name="Vaidya B."/>
            <person name="Pinnaka A.K."/>
            <person name="Raghava G.P."/>
        </authorList>
    </citation>
    <scope>NUCLEOTIDE SEQUENCE [LARGE SCALE GENOMIC DNA]</scope>
    <source>
        <strain evidence="4">SJCon</strain>
    </source>
</reference>
<feature type="transmembrane region" description="Helical" evidence="1">
    <location>
        <begin position="222"/>
        <end position="238"/>
    </location>
</feature>
<keyword evidence="3" id="KW-0808">Transferase</keyword>
<evidence type="ECO:0000313" key="4">
    <source>
        <dbReference type="Proteomes" id="UP000011189"/>
    </source>
</evidence>
<dbReference type="GO" id="GO:0016020">
    <property type="term" value="C:membrane"/>
    <property type="evidence" value="ECO:0007669"/>
    <property type="project" value="TreeGrafter"/>
</dbReference>
<keyword evidence="3" id="KW-0012">Acyltransferase</keyword>
<dbReference type="PANTHER" id="PTHR23028:SF53">
    <property type="entry name" value="ACYL_TRANSF_3 DOMAIN-CONTAINING PROTEIN"/>
    <property type="match status" value="1"/>
</dbReference>
<dbReference type="GO" id="GO:0016747">
    <property type="term" value="F:acyltransferase activity, transferring groups other than amino-acyl groups"/>
    <property type="evidence" value="ECO:0007669"/>
    <property type="project" value="InterPro"/>
</dbReference>
<keyword evidence="1" id="KW-1133">Transmembrane helix</keyword>
<dbReference type="Proteomes" id="UP000011189">
    <property type="component" value="Unassembled WGS sequence"/>
</dbReference>
<name>L8TRI3_9MICC</name>
<feature type="transmembrane region" description="Helical" evidence="1">
    <location>
        <begin position="66"/>
        <end position="85"/>
    </location>
</feature>